<dbReference type="Gramene" id="OB0065G10050.1">
    <property type="protein sequence ID" value="OB0065G10050.1"/>
    <property type="gene ID" value="OB0065G10050"/>
</dbReference>
<dbReference type="HOGENOM" id="CLU_1654935_0_0_1"/>
<protein>
    <submittedName>
        <fullName evidence="1">Uncharacterized protein</fullName>
    </submittedName>
</protein>
<dbReference type="Proteomes" id="UP000006038">
    <property type="component" value="Unassembled WGS sequence"/>
</dbReference>
<keyword evidence="2" id="KW-1185">Reference proteome</keyword>
<name>J3KUL3_ORYBR</name>
<proteinExistence type="predicted"/>
<dbReference type="EnsemblPlants" id="OB0065G10050.1">
    <property type="protein sequence ID" value="OB0065G10050.1"/>
    <property type="gene ID" value="OB0065G10050"/>
</dbReference>
<dbReference type="PANTHER" id="PTHR35832:SF6">
    <property type="entry name" value="EXPRESSED PROTEIN"/>
    <property type="match status" value="1"/>
</dbReference>
<dbReference type="Gene3D" id="1.20.930.20">
    <property type="entry name" value="Adaptor protein Cbl, N-terminal domain"/>
    <property type="match status" value="1"/>
</dbReference>
<dbReference type="InterPro" id="IPR059179">
    <property type="entry name" value="MLKL-like_MCAfunc"/>
</dbReference>
<sequence length="164" mass="17850">MDPLGNILGAMWKVVSAIVKAPRTARRNKARRRELALRAKGVNDVLRRYRKAARGDAASATTRRILGRLKDAVDDAFKLAECCGARRSSDGLLSRLQLHRLVAGDGLDAKLSDVNSRITDCLVDLQAASAVRMMDLHAANSAGMEKKMDELAAGARDPRRTNNA</sequence>
<dbReference type="CDD" id="cd21037">
    <property type="entry name" value="MLKL_NTD"/>
    <property type="match status" value="1"/>
</dbReference>
<accession>J3KUL3</accession>
<evidence type="ECO:0000313" key="2">
    <source>
        <dbReference type="Proteomes" id="UP000006038"/>
    </source>
</evidence>
<dbReference type="AlphaFoldDB" id="J3KUL3"/>
<evidence type="ECO:0000313" key="1">
    <source>
        <dbReference type="EnsemblPlants" id="OB0065G10050.1"/>
    </source>
</evidence>
<reference evidence="1" key="1">
    <citation type="submission" date="2015-06" db="UniProtKB">
        <authorList>
            <consortium name="EnsemblPlants"/>
        </authorList>
    </citation>
    <scope>IDENTIFICATION</scope>
</reference>
<organism evidence="1">
    <name type="scientific">Oryza brachyantha</name>
    <name type="common">malo sina</name>
    <dbReference type="NCBI Taxonomy" id="4533"/>
    <lineage>
        <taxon>Eukaryota</taxon>
        <taxon>Viridiplantae</taxon>
        <taxon>Streptophyta</taxon>
        <taxon>Embryophyta</taxon>
        <taxon>Tracheophyta</taxon>
        <taxon>Spermatophyta</taxon>
        <taxon>Magnoliopsida</taxon>
        <taxon>Liliopsida</taxon>
        <taxon>Poales</taxon>
        <taxon>Poaceae</taxon>
        <taxon>BOP clade</taxon>
        <taxon>Oryzoideae</taxon>
        <taxon>Oryzeae</taxon>
        <taxon>Oryzinae</taxon>
        <taxon>Oryza</taxon>
    </lineage>
</organism>
<dbReference type="OMA" id="PICHVHH"/>
<dbReference type="GO" id="GO:0007166">
    <property type="term" value="P:cell surface receptor signaling pathway"/>
    <property type="evidence" value="ECO:0007669"/>
    <property type="project" value="InterPro"/>
</dbReference>
<dbReference type="InterPro" id="IPR036537">
    <property type="entry name" value="Adaptor_Cbl_N_dom_sf"/>
</dbReference>
<dbReference type="PANTHER" id="PTHR35832">
    <property type="entry name" value="OS12G0248400 PROTEIN-RELATED"/>
    <property type="match status" value="1"/>
</dbReference>